<dbReference type="Gene3D" id="3.40.50.1820">
    <property type="entry name" value="alpha/beta hydrolase"/>
    <property type="match status" value="1"/>
</dbReference>
<dbReference type="RefSeq" id="WP_209894474.1">
    <property type="nucleotide sequence ID" value="NZ_JAGGMR010000001.1"/>
</dbReference>
<dbReference type="Proteomes" id="UP001519325">
    <property type="component" value="Unassembled WGS sequence"/>
</dbReference>
<comment type="caution">
    <text evidence="2">The sequence shown here is derived from an EMBL/GenBank/DDBJ whole genome shotgun (WGS) entry which is preliminary data.</text>
</comment>
<dbReference type="EMBL" id="JAGGMR010000001">
    <property type="protein sequence ID" value="MBP2192002.1"/>
    <property type="molecule type" value="Genomic_DNA"/>
</dbReference>
<name>A0ABS4QJX5_9NOCA</name>
<keyword evidence="3" id="KW-1185">Reference proteome</keyword>
<evidence type="ECO:0000259" key="1">
    <source>
        <dbReference type="Pfam" id="PF12697"/>
    </source>
</evidence>
<organism evidence="2 3">
    <name type="scientific">Nocardia goodfellowii</name>
    <dbReference type="NCBI Taxonomy" id="882446"/>
    <lineage>
        <taxon>Bacteria</taxon>
        <taxon>Bacillati</taxon>
        <taxon>Actinomycetota</taxon>
        <taxon>Actinomycetes</taxon>
        <taxon>Mycobacteriales</taxon>
        <taxon>Nocardiaceae</taxon>
        <taxon>Nocardia</taxon>
    </lineage>
</organism>
<accession>A0ABS4QJX5</accession>
<reference evidence="2 3" key="1">
    <citation type="submission" date="2021-03" db="EMBL/GenBank/DDBJ databases">
        <title>Sequencing the genomes of 1000 actinobacteria strains.</title>
        <authorList>
            <person name="Klenk H.-P."/>
        </authorList>
    </citation>
    <scope>NUCLEOTIDE SEQUENCE [LARGE SCALE GENOMIC DNA]</scope>
    <source>
        <strain evidence="2 3">DSM 45516</strain>
    </source>
</reference>
<dbReference type="SUPFAM" id="SSF53474">
    <property type="entry name" value="alpha/beta-Hydrolases"/>
    <property type="match status" value="1"/>
</dbReference>
<protein>
    <submittedName>
        <fullName evidence="2">Pimeloyl-ACP methyl ester carboxylesterase</fullName>
    </submittedName>
</protein>
<evidence type="ECO:0000313" key="3">
    <source>
        <dbReference type="Proteomes" id="UP001519325"/>
    </source>
</evidence>
<dbReference type="Pfam" id="PF12697">
    <property type="entry name" value="Abhydrolase_6"/>
    <property type="match status" value="1"/>
</dbReference>
<evidence type="ECO:0000313" key="2">
    <source>
        <dbReference type="EMBL" id="MBP2192002.1"/>
    </source>
</evidence>
<proteinExistence type="predicted"/>
<dbReference type="InterPro" id="IPR029058">
    <property type="entry name" value="AB_hydrolase_fold"/>
</dbReference>
<gene>
    <name evidence="2" type="ORF">BJ987_004903</name>
</gene>
<sequence>MTLSEFDLLELEYERPVPVVAEVDGIPMTGLLAEAHQPRAVLLALHGGQTTSVYFDCPGHPRLSLLRTAARLGYTALALDRPGYGGSAAYSERFEDPRRRMELMYATLEAVLGSRPRGKGVFLLAHSAGCELAVHMAADARGPHLLGMELGGSGIQPNLAAPPGSGRTPNVRHLVWHPERAYPPELVGGAAIGAPRPAHENVAAHLRSQSEFPGLAAQVQIPLHITVGQHEQVWRTDAEALAGYAGMFTTAPRVEVEVQRDAGHNLSLGYTAAAYHLEVLAFAEECLTKVTGPSRER</sequence>
<feature type="domain" description="AB hydrolase-1" evidence="1">
    <location>
        <begin position="43"/>
        <end position="266"/>
    </location>
</feature>
<dbReference type="InterPro" id="IPR000073">
    <property type="entry name" value="AB_hydrolase_1"/>
</dbReference>